<dbReference type="Proteomes" id="UP000186817">
    <property type="component" value="Unassembled WGS sequence"/>
</dbReference>
<accession>A0A1Q9F2J3</accession>
<sequence>MPTFRAANARGFPTLVSDWSTWCSSYGAGSERPPVPFQSCAGRGLRFEFDALMVLYCCHQAVRDCGVVRASAPDGIAVGQRSARKNRVRGRSQRPSRHTGRFAQSFFGLQKAFWYPSSGPGVAHGMALLTWAVLALLSLGSVSVRDSLEEITDEASQHGAIRAGLPVIAPNLPGCGGSGEDTSFRRYTGYRMADMLTKGSVRWGLGGEQFYFRWLPGLVSQPDADPRALPVLLLSLPALLALPALLPPLVEAVADA</sequence>
<protein>
    <submittedName>
        <fullName evidence="1">Uncharacterized protein</fullName>
    </submittedName>
</protein>
<comment type="caution">
    <text evidence="1">The sequence shown here is derived from an EMBL/GenBank/DDBJ whole genome shotgun (WGS) entry which is preliminary data.</text>
</comment>
<proteinExistence type="predicted"/>
<dbReference type="AlphaFoldDB" id="A0A1Q9F2J3"/>
<reference evidence="1 2" key="1">
    <citation type="submission" date="2016-02" db="EMBL/GenBank/DDBJ databases">
        <title>Genome analysis of coral dinoflagellate symbionts highlights evolutionary adaptations to a symbiotic lifestyle.</title>
        <authorList>
            <person name="Aranda M."/>
            <person name="Li Y."/>
            <person name="Liew Y.J."/>
            <person name="Baumgarten S."/>
            <person name="Simakov O."/>
            <person name="Wilson M."/>
            <person name="Piel J."/>
            <person name="Ashoor H."/>
            <person name="Bougouffa S."/>
            <person name="Bajic V.B."/>
            <person name="Ryu T."/>
            <person name="Ravasi T."/>
            <person name="Bayer T."/>
            <person name="Micklem G."/>
            <person name="Kim H."/>
            <person name="Bhak J."/>
            <person name="Lajeunesse T.C."/>
            <person name="Voolstra C.R."/>
        </authorList>
    </citation>
    <scope>NUCLEOTIDE SEQUENCE [LARGE SCALE GENOMIC DNA]</scope>
    <source>
        <strain evidence="1 2">CCMP2467</strain>
    </source>
</reference>
<organism evidence="1 2">
    <name type="scientific">Symbiodinium microadriaticum</name>
    <name type="common">Dinoflagellate</name>
    <name type="synonym">Zooxanthella microadriatica</name>
    <dbReference type="NCBI Taxonomy" id="2951"/>
    <lineage>
        <taxon>Eukaryota</taxon>
        <taxon>Sar</taxon>
        <taxon>Alveolata</taxon>
        <taxon>Dinophyceae</taxon>
        <taxon>Suessiales</taxon>
        <taxon>Symbiodiniaceae</taxon>
        <taxon>Symbiodinium</taxon>
    </lineage>
</organism>
<gene>
    <name evidence="1" type="ORF">AK812_SmicGene2095</name>
</gene>
<name>A0A1Q9F2J3_SYMMI</name>
<dbReference type="EMBL" id="LSRX01000022">
    <property type="protein sequence ID" value="OLQ13832.1"/>
    <property type="molecule type" value="Genomic_DNA"/>
</dbReference>
<dbReference type="OrthoDB" id="414704at2759"/>
<keyword evidence="2" id="KW-1185">Reference proteome</keyword>
<evidence type="ECO:0000313" key="1">
    <source>
        <dbReference type="EMBL" id="OLQ13832.1"/>
    </source>
</evidence>
<evidence type="ECO:0000313" key="2">
    <source>
        <dbReference type="Proteomes" id="UP000186817"/>
    </source>
</evidence>